<proteinExistence type="predicted"/>
<evidence type="ECO:0000313" key="1">
    <source>
        <dbReference type="EMBL" id="KAH7051063.1"/>
    </source>
</evidence>
<dbReference type="EMBL" id="JAGTJR010000012">
    <property type="protein sequence ID" value="KAH7051063.1"/>
    <property type="molecule type" value="Genomic_DNA"/>
</dbReference>
<protein>
    <submittedName>
        <fullName evidence="1">Uncharacterized protein</fullName>
    </submittedName>
</protein>
<organism evidence="1 2">
    <name type="scientific">Macrophomina phaseolina</name>
    <dbReference type="NCBI Taxonomy" id="35725"/>
    <lineage>
        <taxon>Eukaryota</taxon>
        <taxon>Fungi</taxon>
        <taxon>Dikarya</taxon>
        <taxon>Ascomycota</taxon>
        <taxon>Pezizomycotina</taxon>
        <taxon>Dothideomycetes</taxon>
        <taxon>Dothideomycetes incertae sedis</taxon>
        <taxon>Botryosphaeriales</taxon>
        <taxon>Botryosphaeriaceae</taxon>
        <taxon>Macrophomina</taxon>
    </lineage>
</organism>
<reference evidence="1 2" key="1">
    <citation type="journal article" date="2021" name="Nat. Commun.">
        <title>Genetic determinants of endophytism in the Arabidopsis root mycobiome.</title>
        <authorList>
            <person name="Mesny F."/>
            <person name="Miyauchi S."/>
            <person name="Thiergart T."/>
            <person name="Pickel B."/>
            <person name="Atanasova L."/>
            <person name="Karlsson M."/>
            <person name="Huettel B."/>
            <person name="Barry K.W."/>
            <person name="Haridas S."/>
            <person name="Chen C."/>
            <person name="Bauer D."/>
            <person name="Andreopoulos W."/>
            <person name="Pangilinan J."/>
            <person name="LaButti K."/>
            <person name="Riley R."/>
            <person name="Lipzen A."/>
            <person name="Clum A."/>
            <person name="Drula E."/>
            <person name="Henrissat B."/>
            <person name="Kohler A."/>
            <person name="Grigoriev I.V."/>
            <person name="Martin F.M."/>
            <person name="Hacquard S."/>
        </authorList>
    </citation>
    <scope>NUCLEOTIDE SEQUENCE [LARGE SCALE GENOMIC DNA]</scope>
    <source>
        <strain evidence="1 2">MPI-SDFR-AT-0080</strain>
    </source>
</reference>
<sequence length="209" mass="22773">MQPFLCDPGFPSIRRRSKTSSPALCNAEQLPEALVTAFCTSLPRIGSQACALLQLSQSTPEDHPEAVPTVWIPFKRATRLRSHCPTCAFTLARALAAQNVDEHEALTLSRSSHLHTQSFLVKETRIAAKRNRCSSPEPPQSPHFFGAPACRVSCGLHGSPDRTFDQAALLMQLGSDTKSLINSILESIESEHASPGRCRAAQGARFLEL</sequence>
<name>A0ABQ8GC59_9PEZI</name>
<keyword evidence="2" id="KW-1185">Reference proteome</keyword>
<evidence type="ECO:0000313" key="2">
    <source>
        <dbReference type="Proteomes" id="UP000774617"/>
    </source>
</evidence>
<gene>
    <name evidence="1" type="ORF">B0J12DRAFT_77128</name>
</gene>
<dbReference type="Proteomes" id="UP000774617">
    <property type="component" value="Unassembled WGS sequence"/>
</dbReference>
<comment type="caution">
    <text evidence="1">The sequence shown here is derived from an EMBL/GenBank/DDBJ whole genome shotgun (WGS) entry which is preliminary data.</text>
</comment>
<accession>A0ABQ8GC59</accession>